<dbReference type="eggNOG" id="ENOG502ZEX2">
    <property type="taxonomic scope" value="Bacteria"/>
</dbReference>
<gene>
    <name evidence="2" type="ORF">BMMGA3_10260</name>
</gene>
<proteinExistence type="predicted"/>
<dbReference type="RefSeq" id="WP_004435043.1">
    <property type="nucleotide sequence ID" value="NZ_ADWW01000002.1"/>
</dbReference>
<name>I3E9M8_BACMM</name>
<organism evidence="2 3">
    <name type="scientific">Bacillus methanolicus (strain MGA3 / ATCC 53907)</name>
    <dbReference type="NCBI Taxonomy" id="796606"/>
    <lineage>
        <taxon>Bacteria</taxon>
        <taxon>Bacillati</taxon>
        <taxon>Bacillota</taxon>
        <taxon>Bacilli</taxon>
        <taxon>Bacillales</taxon>
        <taxon>Bacillaceae</taxon>
        <taxon>Bacillus</taxon>
    </lineage>
</organism>
<accession>I3E9M8</accession>
<dbReference type="Proteomes" id="UP000027602">
    <property type="component" value="Chromosome"/>
</dbReference>
<dbReference type="Pfam" id="PF14005">
    <property type="entry name" value="YpjP"/>
    <property type="match status" value="1"/>
</dbReference>
<reference evidence="2 3" key="1">
    <citation type="journal article" date="2015" name="BMC Genomics">
        <title>Transcriptome analysis of thermophilic methylotrophic Bacillus methanolicus MGA3 using RNA-sequencing provides detailed insights into its previously uncharted transcriptional landscape.</title>
        <authorList>
            <person name="Irla M."/>
            <person name="Neshat A."/>
            <person name="Brautaset T."/>
            <person name="Ruckert C."/>
            <person name="Kalinowski J."/>
            <person name="Wendisch V.F."/>
        </authorList>
    </citation>
    <scope>NUCLEOTIDE SEQUENCE [LARGE SCALE GENOMIC DNA]</scope>
    <source>
        <strain evidence="3">MGA3 / ATCC 53907</strain>
    </source>
</reference>
<dbReference type="InterPro" id="IPR025616">
    <property type="entry name" value="YpjP"/>
</dbReference>
<evidence type="ECO:0000313" key="3">
    <source>
        <dbReference type="Proteomes" id="UP000027602"/>
    </source>
</evidence>
<dbReference type="EMBL" id="CP007739">
    <property type="protein sequence ID" value="AIE60448.1"/>
    <property type="molecule type" value="Genomic_DNA"/>
</dbReference>
<dbReference type="OrthoDB" id="2435352at2"/>
<dbReference type="STRING" id="796606.BMMGA3_10260"/>
<evidence type="ECO:0008006" key="4">
    <source>
        <dbReference type="Google" id="ProtNLM"/>
    </source>
</evidence>
<feature type="region of interest" description="Disordered" evidence="1">
    <location>
        <begin position="39"/>
        <end position="61"/>
    </location>
</feature>
<keyword evidence="3" id="KW-1185">Reference proteome</keyword>
<dbReference type="HOGENOM" id="CLU_117995_0_0_9"/>
<sequence>MPKWLRKSFVILVTILTFGMVTPSQDFLYNNVNNHKPPKRDAFESDSVEKLNETSSEESNLEEIVSARDQFIQSMMKEAEEQSYKKFGPRIKPVIEDEFKKIILPNIERAIATVASQYPKEELSRLEITEVPGGGTSEKIFHIVDSQTKKDLIRFHVRRDHPPLEGYWFNFHYHTHHDNFQAHHHLGSIYWDKNTPPNWERV</sequence>
<dbReference type="KEGG" id="bmet:BMMGA3_10260"/>
<evidence type="ECO:0000313" key="2">
    <source>
        <dbReference type="EMBL" id="AIE60448.1"/>
    </source>
</evidence>
<feature type="compositionally biased region" description="Basic and acidic residues" evidence="1">
    <location>
        <begin position="39"/>
        <end position="52"/>
    </location>
</feature>
<evidence type="ECO:0000256" key="1">
    <source>
        <dbReference type="SAM" id="MobiDB-lite"/>
    </source>
</evidence>
<protein>
    <recommendedName>
        <fullName evidence="4">YpjP-like protein</fullName>
    </recommendedName>
</protein>
<dbReference type="AlphaFoldDB" id="I3E9M8"/>